<dbReference type="GO" id="GO:0004588">
    <property type="term" value="F:orotate phosphoribosyltransferase activity"/>
    <property type="evidence" value="ECO:0007669"/>
    <property type="project" value="UniProtKB-UniRule"/>
</dbReference>
<feature type="binding site" evidence="6">
    <location>
        <position position="143"/>
    </location>
    <ligand>
        <name>orotate</name>
        <dbReference type="ChEBI" id="CHEBI:30839"/>
    </ligand>
</feature>
<dbReference type="InterPro" id="IPR029057">
    <property type="entry name" value="PRTase-like"/>
</dbReference>
<dbReference type="HAMAP" id="MF_01208">
    <property type="entry name" value="PyrE"/>
    <property type="match status" value="1"/>
</dbReference>
<comment type="pathway">
    <text evidence="1 6">Pyrimidine metabolism; UMP biosynthesis via de novo pathway; UMP from orotate: step 1/2.</text>
</comment>
<dbReference type="KEGG" id="abri:DFR85_09350"/>
<feature type="binding site" evidence="6">
    <location>
        <position position="90"/>
    </location>
    <ligand>
        <name>5-phospho-alpha-D-ribose 1-diphosphate</name>
        <dbReference type="ChEBI" id="CHEBI:58017"/>
        <note>ligand shared between dimeric partners</note>
    </ligand>
</feature>
<dbReference type="InterPro" id="IPR004467">
    <property type="entry name" value="Or_phspho_trans_dom"/>
</dbReference>
<gene>
    <name evidence="6" type="primary">pyrE</name>
    <name evidence="8" type="ORF">DFR85_09350</name>
</gene>
<dbReference type="InterPro" id="IPR000836">
    <property type="entry name" value="PRTase_dom"/>
</dbReference>
<evidence type="ECO:0000256" key="1">
    <source>
        <dbReference type="ARBA" id="ARBA00004889"/>
    </source>
</evidence>
<organism evidence="8 9">
    <name type="scientific">Acidianus brierleyi</name>
    <dbReference type="NCBI Taxonomy" id="41673"/>
    <lineage>
        <taxon>Archaea</taxon>
        <taxon>Thermoproteota</taxon>
        <taxon>Thermoprotei</taxon>
        <taxon>Sulfolobales</taxon>
        <taxon>Sulfolobaceae</taxon>
        <taxon>Acidianus</taxon>
    </lineage>
</organism>
<keyword evidence="3 6" id="KW-0328">Glycosyltransferase</keyword>
<keyword evidence="4 6" id="KW-0808">Transferase</keyword>
<dbReference type="PANTHER" id="PTHR19278:SF9">
    <property type="entry name" value="URIDINE 5'-MONOPHOSPHATE SYNTHASE"/>
    <property type="match status" value="1"/>
</dbReference>
<dbReference type="CDD" id="cd06223">
    <property type="entry name" value="PRTases_typeI"/>
    <property type="match status" value="1"/>
</dbReference>
<dbReference type="Proteomes" id="UP000248044">
    <property type="component" value="Chromosome"/>
</dbReference>
<comment type="function">
    <text evidence="6">Catalyzes the transfer of a ribosyl phosphate group from 5-phosphoribose 1-diphosphate to orotate, leading to the formation of orotidine monophosphate (OMP).</text>
</comment>
<dbReference type="GO" id="GO:0044205">
    <property type="term" value="P:'de novo' UMP biosynthetic process"/>
    <property type="evidence" value="ECO:0007669"/>
    <property type="project" value="UniProtKB-UniRule"/>
</dbReference>
<dbReference type="Gene3D" id="3.40.50.2020">
    <property type="match status" value="1"/>
</dbReference>
<comment type="caution">
    <text evidence="6">Lacks conserved residue(s) required for the propagation of feature annotation.</text>
</comment>
<comment type="catalytic activity">
    <reaction evidence="6">
        <text>orotidine 5'-phosphate + diphosphate = orotate + 5-phospho-alpha-D-ribose 1-diphosphate</text>
        <dbReference type="Rhea" id="RHEA:10380"/>
        <dbReference type="ChEBI" id="CHEBI:30839"/>
        <dbReference type="ChEBI" id="CHEBI:33019"/>
        <dbReference type="ChEBI" id="CHEBI:57538"/>
        <dbReference type="ChEBI" id="CHEBI:58017"/>
        <dbReference type="EC" id="2.4.2.10"/>
    </reaction>
</comment>
<dbReference type="NCBIfam" id="TIGR00336">
    <property type="entry name" value="pyrE"/>
    <property type="match status" value="1"/>
</dbReference>
<keyword evidence="6" id="KW-0460">Magnesium</keyword>
<dbReference type="RefSeq" id="WP_110270653.1">
    <property type="nucleotide sequence ID" value="NZ_CP029289.2"/>
</dbReference>
<protein>
    <recommendedName>
        <fullName evidence="2 6">Orotate phosphoribosyltransferase</fullName>
        <shortName evidence="6">OPRT</shortName>
        <shortName evidence="6">OPRTase</shortName>
        <ecNumber evidence="2 6">2.4.2.10</ecNumber>
    </recommendedName>
</protein>
<dbReference type="PANTHER" id="PTHR19278">
    <property type="entry name" value="OROTATE PHOSPHORIBOSYLTRANSFERASE"/>
    <property type="match status" value="1"/>
</dbReference>
<dbReference type="GO" id="GO:0019856">
    <property type="term" value="P:pyrimidine nucleobase biosynthetic process"/>
    <property type="evidence" value="ECO:0007669"/>
    <property type="project" value="TreeGrafter"/>
</dbReference>
<dbReference type="GeneID" id="36832360"/>
<feature type="binding site" evidence="6">
    <location>
        <position position="86"/>
    </location>
    <ligand>
        <name>5-phospho-alpha-D-ribose 1-diphosphate</name>
        <dbReference type="ChEBI" id="CHEBI:58017"/>
        <note>ligand shared between dimeric partners</note>
    </ligand>
</feature>
<feature type="domain" description="Phosphoribosyltransferase" evidence="7">
    <location>
        <begin position="56"/>
        <end position="152"/>
    </location>
</feature>
<evidence type="ECO:0000256" key="4">
    <source>
        <dbReference type="ARBA" id="ARBA00022679"/>
    </source>
</evidence>
<feature type="binding site" description="in other chain" evidence="6">
    <location>
        <begin position="111"/>
        <end position="119"/>
    </location>
    <ligand>
        <name>5-phospho-alpha-D-ribose 1-diphosphate</name>
        <dbReference type="ChEBI" id="CHEBI:58017"/>
        <note>ligand shared between dimeric partners</note>
    </ligand>
</feature>
<evidence type="ECO:0000313" key="9">
    <source>
        <dbReference type="Proteomes" id="UP000248044"/>
    </source>
</evidence>
<dbReference type="GO" id="GO:0000287">
    <property type="term" value="F:magnesium ion binding"/>
    <property type="evidence" value="ECO:0007669"/>
    <property type="project" value="UniProtKB-UniRule"/>
</dbReference>
<comment type="cofactor">
    <cofactor evidence="6">
        <name>Mg(2+)</name>
        <dbReference type="ChEBI" id="CHEBI:18420"/>
    </cofactor>
</comment>
<comment type="subunit">
    <text evidence="6">Homodimer.</text>
</comment>
<name>A0A2U9IFF3_9CREN</name>
<proteinExistence type="inferred from homology"/>
<dbReference type="InterPro" id="IPR023031">
    <property type="entry name" value="OPRT"/>
</dbReference>
<evidence type="ECO:0000313" key="8">
    <source>
        <dbReference type="EMBL" id="AWR94772.1"/>
    </source>
</evidence>
<feature type="binding site" evidence="6">
    <location>
        <position position="115"/>
    </location>
    <ligand>
        <name>orotate</name>
        <dbReference type="ChEBI" id="CHEBI:30839"/>
    </ligand>
</feature>
<keyword evidence="9" id="KW-1185">Reference proteome</keyword>
<dbReference type="OrthoDB" id="9089at2157"/>
<evidence type="ECO:0000256" key="6">
    <source>
        <dbReference type="HAMAP-Rule" id="MF_01208"/>
    </source>
</evidence>
<evidence type="ECO:0000259" key="7">
    <source>
        <dbReference type="Pfam" id="PF00156"/>
    </source>
</evidence>
<dbReference type="UniPathway" id="UPA00070">
    <property type="reaction ID" value="UER00119"/>
</dbReference>
<sequence length="192" mass="21453">MSIGDILLDRKLLLIGDFILTSGKTSPYYLDLRRLPNYPEFFQIVNDSIKVIEKLDYDMIIGIATGGIPLASFLACKLGKTMGYIRLEKKGYGTDKLLEADVEGKKILLIDDVATTGGSIEKASKEIINNGGKIVGAFVIVDRKEGAKERLKEIGVDLYSLYNIEYILKSVLNRVSQNEKKIIEDYLVKNIE</sequence>
<dbReference type="AlphaFoldDB" id="A0A2U9IFF3"/>
<evidence type="ECO:0000256" key="3">
    <source>
        <dbReference type="ARBA" id="ARBA00022676"/>
    </source>
</evidence>
<dbReference type="SUPFAM" id="SSF53271">
    <property type="entry name" value="PRTase-like"/>
    <property type="match status" value="1"/>
</dbReference>
<dbReference type="EC" id="2.4.2.10" evidence="2 6"/>
<dbReference type="EMBL" id="CP029289">
    <property type="protein sequence ID" value="AWR94772.1"/>
    <property type="molecule type" value="Genomic_DNA"/>
</dbReference>
<keyword evidence="5 6" id="KW-0665">Pyrimidine biosynthesis</keyword>
<reference evidence="8 9" key="1">
    <citation type="submission" date="2018-05" db="EMBL/GenBank/DDBJ databases">
        <title>Complete Genome Sequences of Extremely Thermoacidophilic, Metal-Mobilizing Type-Strain Members of the Archaeal Family Sulfolobaceae: Acidianus brierleyi DSM-1651T, Acidianus sulfidivorans DSM-18786T, Metallosphaera hakonensis DSM-7519T, and Metallosphaera prunae DSM-10039T.</title>
        <authorList>
            <person name="Counts J.A."/>
            <person name="Kelly R.M."/>
        </authorList>
    </citation>
    <scope>NUCLEOTIDE SEQUENCE [LARGE SCALE GENOMIC DNA]</scope>
    <source>
        <strain evidence="8 9">DSM 1651</strain>
    </source>
</reference>
<evidence type="ECO:0000256" key="2">
    <source>
        <dbReference type="ARBA" id="ARBA00011971"/>
    </source>
</evidence>
<comment type="similarity">
    <text evidence="6">Belongs to the purine/pyrimidine phosphoribosyltransferase family. PyrE subfamily.</text>
</comment>
<accession>A0A2U9IFF3</accession>
<dbReference type="Pfam" id="PF00156">
    <property type="entry name" value="Pribosyltran"/>
    <property type="match status" value="1"/>
</dbReference>
<evidence type="ECO:0000256" key="5">
    <source>
        <dbReference type="ARBA" id="ARBA00022975"/>
    </source>
</evidence>